<evidence type="ECO:0008006" key="4">
    <source>
        <dbReference type="Google" id="ProtNLM"/>
    </source>
</evidence>
<proteinExistence type="predicted"/>
<keyword evidence="3" id="KW-1185">Reference proteome</keyword>
<gene>
    <name evidence="2" type="ORF">C2845_PM05G18360</name>
</gene>
<evidence type="ECO:0000313" key="3">
    <source>
        <dbReference type="Proteomes" id="UP000275267"/>
    </source>
</evidence>
<comment type="caution">
    <text evidence="2">The sequence shown here is derived from an EMBL/GenBank/DDBJ whole genome shotgun (WGS) entry which is preliminary data.</text>
</comment>
<feature type="chain" id="PRO_5018018783" description="Pectinesterase inhibitor domain-containing protein" evidence="1">
    <location>
        <begin position="34"/>
        <end position="187"/>
    </location>
</feature>
<evidence type="ECO:0000256" key="1">
    <source>
        <dbReference type="SAM" id="SignalP"/>
    </source>
</evidence>
<evidence type="ECO:0000313" key="2">
    <source>
        <dbReference type="EMBL" id="RLN30683.1"/>
    </source>
</evidence>
<reference evidence="3" key="1">
    <citation type="journal article" date="2019" name="Nat. Commun.">
        <title>The genome of broomcorn millet.</title>
        <authorList>
            <person name="Zou C."/>
            <person name="Miki D."/>
            <person name="Li D."/>
            <person name="Tang Q."/>
            <person name="Xiao L."/>
            <person name="Rajput S."/>
            <person name="Deng P."/>
            <person name="Jia W."/>
            <person name="Huang R."/>
            <person name="Zhang M."/>
            <person name="Sun Y."/>
            <person name="Hu J."/>
            <person name="Fu X."/>
            <person name="Schnable P.S."/>
            <person name="Li F."/>
            <person name="Zhang H."/>
            <person name="Feng B."/>
            <person name="Zhu X."/>
            <person name="Liu R."/>
            <person name="Schnable J.C."/>
            <person name="Zhu J.-K."/>
            <person name="Zhang H."/>
        </authorList>
    </citation>
    <scope>NUCLEOTIDE SEQUENCE [LARGE SCALE GENOMIC DNA]</scope>
</reference>
<dbReference type="EMBL" id="PQIB02000003">
    <property type="protein sequence ID" value="RLN30683.1"/>
    <property type="molecule type" value="Genomic_DNA"/>
</dbReference>
<keyword evidence="1" id="KW-0732">Signal</keyword>
<dbReference type="Proteomes" id="UP000275267">
    <property type="component" value="Unassembled WGS sequence"/>
</dbReference>
<protein>
    <recommendedName>
        <fullName evidence="4">Pectinesterase inhibitor domain-containing protein</fullName>
    </recommendedName>
</protein>
<sequence length="187" mass="19917">MASLVAPCRSQLPHPRNLLLLITFTIFVGSAAADPAQPPQTFCKPVERYTSCKKTLMPKRCSLMLSALSRRLAAAKEVLTGPQFDIAAGTQFKSDPCVQECTKVVDAAASNTAAAVAGGEDALVRLKGYFFPLFIDNEEPGVPCACHCPGEKCANADEAIAVEKMGDASNAMQVMANLLQSFSEEEC</sequence>
<feature type="signal peptide" evidence="1">
    <location>
        <begin position="1"/>
        <end position="33"/>
    </location>
</feature>
<dbReference type="AlphaFoldDB" id="A0A3L6T1X7"/>
<accession>A0A3L6T1X7</accession>
<organism evidence="2 3">
    <name type="scientific">Panicum miliaceum</name>
    <name type="common">Proso millet</name>
    <name type="synonym">Broomcorn millet</name>
    <dbReference type="NCBI Taxonomy" id="4540"/>
    <lineage>
        <taxon>Eukaryota</taxon>
        <taxon>Viridiplantae</taxon>
        <taxon>Streptophyta</taxon>
        <taxon>Embryophyta</taxon>
        <taxon>Tracheophyta</taxon>
        <taxon>Spermatophyta</taxon>
        <taxon>Magnoliopsida</taxon>
        <taxon>Liliopsida</taxon>
        <taxon>Poales</taxon>
        <taxon>Poaceae</taxon>
        <taxon>PACMAD clade</taxon>
        <taxon>Panicoideae</taxon>
        <taxon>Panicodae</taxon>
        <taxon>Paniceae</taxon>
        <taxon>Panicinae</taxon>
        <taxon>Panicum</taxon>
        <taxon>Panicum sect. Panicum</taxon>
    </lineage>
</organism>
<name>A0A3L6T1X7_PANMI</name>